<gene>
    <name evidence="7" type="ORF">AIOL_003129</name>
</gene>
<name>A0A0J9GXE4_9RHOB</name>
<feature type="transmembrane region" description="Helical" evidence="6">
    <location>
        <begin position="58"/>
        <end position="81"/>
    </location>
</feature>
<keyword evidence="3 6" id="KW-0812">Transmembrane</keyword>
<evidence type="ECO:0000313" key="7">
    <source>
        <dbReference type="EMBL" id="KMW58158.1"/>
    </source>
</evidence>
<evidence type="ECO:0000256" key="4">
    <source>
        <dbReference type="ARBA" id="ARBA00022989"/>
    </source>
</evidence>
<accession>A0A0J9GXE4</accession>
<keyword evidence="8" id="KW-1185">Reference proteome</keyword>
<feature type="transmembrane region" description="Helical" evidence="6">
    <location>
        <begin position="93"/>
        <end position="114"/>
    </location>
</feature>
<evidence type="ECO:0000256" key="6">
    <source>
        <dbReference type="SAM" id="Phobius"/>
    </source>
</evidence>
<proteinExistence type="predicted"/>
<comment type="subcellular location">
    <subcellularLocation>
        <location evidence="1">Cell membrane</location>
        <topology evidence="1">Multi-pass membrane protein</topology>
    </subcellularLocation>
</comment>
<feature type="transmembrane region" description="Helical" evidence="6">
    <location>
        <begin position="203"/>
        <end position="221"/>
    </location>
</feature>
<keyword evidence="2" id="KW-1003">Cell membrane</keyword>
<comment type="caution">
    <text evidence="7">The sequence shown here is derived from an EMBL/GenBank/DDBJ whole genome shotgun (WGS) entry which is preliminary data.</text>
</comment>
<dbReference type="PATRIC" id="fig|1675527.3.peg.3272"/>
<feature type="transmembrane region" description="Helical" evidence="6">
    <location>
        <begin position="167"/>
        <end position="191"/>
    </location>
</feature>
<protein>
    <submittedName>
        <fullName evidence="7">Transporter, LysE family</fullName>
    </submittedName>
</protein>
<dbReference type="PANTHER" id="PTHR30086">
    <property type="entry name" value="ARGININE EXPORTER PROTEIN ARGO"/>
    <property type="match status" value="1"/>
</dbReference>
<dbReference type="Pfam" id="PF01810">
    <property type="entry name" value="LysE"/>
    <property type="match status" value="1"/>
</dbReference>
<evidence type="ECO:0000256" key="1">
    <source>
        <dbReference type="ARBA" id="ARBA00004651"/>
    </source>
</evidence>
<dbReference type="GO" id="GO:0005886">
    <property type="term" value="C:plasma membrane"/>
    <property type="evidence" value="ECO:0007669"/>
    <property type="project" value="UniProtKB-SubCell"/>
</dbReference>
<dbReference type="GO" id="GO:0015171">
    <property type="term" value="F:amino acid transmembrane transporter activity"/>
    <property type="evidence" value="ECO:0007669"/>
    <property type="project" value="TreeGrafter"/>
</dbReference>
<keyword evidence="4 6" id="KW-1133">Transmembrane helix</keyword>
<sequence length="226" mass="23519">MAPGAGNVDGLHTAARGDSAVHMLTAAIAGFALGFSLILAIGAQNAFVLRQGLRGEHVLPVVLTCAISDAALITVGVSGFAVLNEALPGLAPVMRWAGAAFLFVYGALSFRTALRSSEALSPTENGAASLRVAILTALALTWLNPHVYLDTVLLLGSISTQYQGQQLAFGLGAVASSFAFFFSLGFGATLLRPVFARPAAWRILEVVVGVTMWTIAILLLLDDSIH</sequence>
<evidence type="ECO:0000256" key="3">
    <source>
        <dbReference type="ARBA" id="ARBA00022692"/>
    </source>
</evidence>
<evidence type="ECO:0000256" key="5">
    <source>
        <dbReference type="ARBA" id="ARBA00023136"/>
    </source>
</evidence>
<reference evidence="7 8" key="1">
    <citation type="submission" date="2015-06" db="EMBL/GenBank/DDBJ databases">
        <title>Draft genome sequence of an Alphaproteobacteria species associated to the Mediterranean sponge Oscarella lobularis.</title>
        <authorList>
            <person name="Jourda C."/>
            <person name="Santini S."/>
            <person name="Claverie J.-M."/>
        </authorList>
    </citation>
    <scope>NUCLEOTIDE SEQUENCE [LARGE SCALE GENOMIC DNA]</scope>
    <source>
        <strain evidence="7">IGS</strain>
    </source>
</reference>
<evidence type="ECO:0000256" key="2">
    <source>
        <dbReference type="ARBA" id="ARBA00022475"/>
    </source>
</evidence>
<dbReference type="EMBL" id="LFTY01000002">
    <property type="protein sequence ID" value="KMW58158.1"/>
    <property type="molecule type" value="Genomic_DNA"/>
</dbReference>
<dbReference type="AlphaFoldDB" id="A0A0J9GXE4"/>
<feature type="transmembrane region" description="Helical" evidence="6">
    <location>
        <begin position="20"/>
        <end position="46"/>
    </location>
</feature>
<dbReference type="Proteomes" id="UP000037178">
    <property type="component" value="Unassembled WGS sequence"/>
</dbReference>
<dbReference type="PANTHER" id="PTHR30086:SF20">
    <property type="entry name" value="ARGININE EXPORTER PROTEIN ARGO-RELATED"/>
    <property type="match status" value="1"/>
</dbReference>
<dbReference type="InterPro" id="IPR001123">
    <property type="entry name" value="LeuE-type"/>
</dbReference>
<feature type="transmembrane region" description="Helical" evidence="6">
    <location>
        <begin position="126"/>
        <end position="147"/>
    </location>
</feature>
<keyword evidence="5 6" id="KW-0472">Membrane</keyword>
<evidence type="ECO:0000313" key="8">
    <source>
        <dbReference type="Proteomes" id="UP000037178"/>
    </source>
</evidence>
<organism evidence="7 8">
    <name type="scientific">Candidatus Rhodobacter oscarellae</name>
    <dbReference type="NCBI Taxonomy" id="1675527"/>
    <lineage>
        <taxon>Bacteria</taxon>
        <taxon>Pseudomonadati</taxon>
        <taxon>Pseudomonadota</taxon>
        <taxon>Alphaproteobacteria</taxon>
        <taxon>Rhodobacterales</taxon>
        <taxon>Rhodobacter group</taxon>
        <taxon>Rhodobacter</taxon>
    </lineage>
</organism>